<reference evidence="1 2" key="1">
    <citation type="submission" date="2016-11" db="EMBL/GenBank/DDBJ databases">
        <authorList>
            <person name="Jaros S."/>
            <person name="Januszkiewicz K."/>
            <person name="Wedrychowicz H."/>
        </authorList>
    </citation>
    <scope>NUCLEOTIDE SEQUENCE [LARGE SCALE GENOMIC DNA]</scope>
    <source>
        <strain evidence="1 2">DSM 21425</strain>
    </source>
</reference>
<organism evidence="1 2">
    <name type="scientific">Mesonia phycicola</name>
    <dbReference type="NCBI Taxonomy" id="579105"/>
    <lineage>
        <taxon>Bacteria</taxon>
        <taxon>Pseudomonadati</taxon>
        <taxon>Bacteroidota</taxon>
        <taxon>Flavobacteriia</taxon>
        <taxon>Flavobacteriales</taxon>
        <taxon>Flavobacteriaceae</taxon>
        <taxon>Mesonia</taxon>
    </lineage>
</organism>
<sequence length="137" mass="15964">MNLENFESIKRIILELENGNLDIELAISQIKKLSDKEITRYELENYWRSDGLDDFVRIIAMPELKDWKEISDLRALELIKEMIDKINDTALMLRNATALEKRFKKSSGTVMELVFQKGIGSENEILTELKKDTTIKL</sequence>
<name>A0A1M6HTS5_9FLAO</name>
<dbReference type="RefSeq" id="WP_073153808.1">
    <property type="nucleotide sequence ID" value="NZ_FQYY01000022.1"/>
</dbReference>
<dbReference type="Proteomes" id="UP000184225">
    <property type="component" value="Unassembled WGS sequence"/>
</dbReference>
<proteinExistence type="predicted"/>
<evidence type="ECO:0000313" key="1">
    <source>
        <dbReference type="EMBL" id="SHJ25591.1"/>
    </source>
</evidence>
<protein>
    <submittedName>
        <fullName evidence="1">Uncharacterized protein</fullName>
    </submittedName>
</protein>
<dbReference type="AlphaFoldDB" id="A0A1M6HTS5"/>
<dbReference type="STRING" id="579105.SAMN04488096_1222"/>
<accession>A0A1M6HTS5</accession>
<dbReference type="OrthoDB" id="1449602at2"/>
<evidence type="ECO:0000313" key="2">
    <source>
        <dbReference type="Proteomes" id="UP000184225"/>
    </source>
</evidence>
<dbReference type="EMBL" id="FQYY01000022">
    <property type="protein sequence ID" value="SHJ25591.1"/>
    <property type="molecule type" value="Genomic_DNA"/>
</dbReference>
<gene>
    <name evidence="1" type="ORF">SAMN04488096_1222</name>
</gene>
<keyword evidence="2" id="KW-1185">Reference proteome</keyword>